<gene>
    <name evidence="2" type="ORF">PAAG_05987</name>
</gene>
<proteinExistence type="predicted"/>
<dbReference type="EMBL" id="KN294007">
    <property type="protein sequence ID" value="EEH34940.2"/>
    <property type="molecule type" value="Genomic_DNA"/>
</dbReference>
<protein>
    <submittedName>
        <fullName evidence="2">Uncharacterized protein</fullName>
    </submittedName>
</protein>
<feature type="region of interest" description="Disordered" evidence="1">
    <location>
        <begin position="13"/>
        <end position="44"/>
    </location>
</feature>
<dbReference type="AlphaFoldDB" id="C1H5E6"/>
<reference evidence="2 3" key="1">
    <citation type="journal article" date="2011" name="PLoS Genet.">
        <title>Comparative genomic analysis of human fungal pathogens causing paracoccidioidomycosis.</title>
        <authorList>
            <person name="Desjardins C.A."/>
            <person name="Champion M.D."/>
            <person name="Holder J.W."/>
            <person name="Muszewska A."/>
            <person name="Goldberg J."/>
            <person name="Bailao A.M."/>
            <person name="Brigido M.M."/>
            <person name="Ferreira M.E."/>
            <person name="Garcia A.M."/>
            <person name="Grynberg M."/>
            <person name="Gujja S."/>
            <person name="Heiman D.I."/>
            <person name="Henn M.R."/>
            <person name="Kodira C.D."/>
            <person name="Leon-Narvaez H."/>
            <person name="Longo L.V."/>
            <person name="Ma L.J."/>
            <person name="Malavazi I."/>
            <person name="Matsuo A.L."/>
            <person name="Morais F.V."/>
            <person name="Pereira M."/>
            <person name="Rodriguez-Brito S."/>
            <person name="Sakthikumar S."/>
            <person name="Salem-Izacc S.M."/>
            <person name="Sykes S.M."/>
            <person name="Teixeira M.M."/>
            <person name="Vallejo M.C."/>
            <person name="Walter M.E."/>
            <person name="Yandava C."/>
            <person name="Young S."/>
            <person name="Zeng Q."/>
            <person name="Zucker J."/>
            <person name="Felipe M.S."/>
            <person name="Goldman G.H."/>
            <person name="Haas B.J."/>
            <person name="McEwen J.G."/>
            <person name="Nino-Vega G."/>
            <person name="Puccia R."/>
            <person name="San-Blas G."/>
            <person name="Soares C.M."/>
            <person name="Birren B.W."/>
            <person name="Cuomo C.A."/>
        </authorList>
    </citation>
    <scope>NUCLEOTIDE SEQUENCE [LARGE SCALE GENOMIC DNA]</scope>
    <source>
        <strain evidence="3">ATCC MYA-826 / Pb01</strain>
    </source>
</reference>
<accession>C1H5E6</accession>
<dbReference type="VEuPathDB" id="FungiDB:PAAG_05987"/>
<dbReference type="RefSeq" id="XP_015699976.1">
    <property type="nucleotide sequence ID" value="XM_015845750.1"/>
</dbReference>
<evidence type="ECO:0000256" key="1">
    <source>
        <dbReference type="SAM" id="MobiDB-lite"/>
    </source>
</evidence>
<dbReference type="KEGG" id="pbl:PAAG_05987"/>
<evidence type="ECO:0000313" key="2">
    <source>
        <dbReference type="EMBL" id="EEH34940.2"/>
    </source>
</evidence>
<evidence type="ECO:0000313" key="3">
    <source>
        <dbReference type="Proteomes" id="UP000002059"/>
    </source>
</evidence>
<dbReference type="GeneID" id="9095314"/>
<dbReference type="Proteomes" id="UP000002059">
    <property type="component" value="Partially assembled WGS sequence"/>
</dbReference>
<sequence length="87" mass="10172">MLLRFLRFLKVTRNRATTDSQPRTSSGVRTGQNYPLPGKKTKKKKAFPYQAQTMSFVPRSLPVEPQEIGMKRPRTRWQSPFEGYHEC</sequence>
<name>C1H5E6_PARBA</name>
<feature type="compositionally biased region" description="Polar residues" evidence="1">
    <location>
        <begin position="14"/>
        <end position="33"/>
    </location>
</feature>
<keyword evidence="3" id="KW-1185">Reference proteome</keyword>
<organism evidence="2 3">
    <name type="scientific">Paracoccidioides lutzii (strain ATCC MYA-826 / Pb01)</name>
    <name type="common">Paracoccidioides brasiliensis</name>
    <dbReference type="NCBI Taxonomy" id="502779"/>
    <lineage>
        <taxon>Eukaryota</taxon>
        <taxon>Fungi</taxon>
        <taxon>Dikarya</taxon>
        <taxon>Ascomycota</taxon>
        <taxon>Pezizomycotina</taxon>
        <taxon>Eurotiomycetes</taxon>
        <taxon>Eurotiomycetidae</taxon>
        <taxon>Onygenales</taxon>
        <taxon>Ajellomycetaceae</taxon>
        <taxon>Paracoccidioides</taxon>
    </lineage>
</organism>
<dbReference type="HOGENOM" id="CLU_2483950_0_0_1"/>